<dbReference type="PRINTS" id="PR00369">
    <property type="entry name" value="FLAVODOXIN"/>
</dbReference>
<feature type="binding site" evidence="12">
    <location>
        <begin position="526"/>
        <end position="527"/>
    </location>
    <ligand>
        <name>NADP(+)</name>
        <dbReference type="ChEBI" id="CHEBI:58349"/>
    </ligand>
</feature>
<evidence type="ECO:0000256" key="11">
    <source>
        <dbReference type="PIRNR" id="PIRNR000207"/>
    </source>
</evidence>
<evidence type="ECO:0000256" key="8">
    <source>
        <dbReference type="ARBA" id="ARBA00023002"/>
    </source>
</evidence>
<dbReference type="PANTHER" id="PTHR19384:SF128">
    <property type="entry name" value="NADPH OXIDOREDUCTASE A"/>
    <property type="match status" value="1"/>
</dbReference>
<dbReference type="InterPro" id="IPR029039">
    <property type="entry name" value="Flavoprotein-like_sf"/>
</dbReference>
<keyword evidence="8 11" id="KW-0560">Oxidoreductase</keyword>
<dbReference type="Gene3D" id="3.40.50.360">
    <property type="match status" value="1"/>
</dbReference>
<reference evidence="15 16" key="1">
    <citation type="submission" date="2020-08" db="EMBL/GenBank/DDBJ databases">
        <title>Genomic Encyclopedia of Type Strains, Phase IV (KMG-IV): sequencing the most valuable type-strain genomes for metagenomic binning, comparative biology and taxonomic classification.</title>
        <authorList>
            <person name="Goeker M."/>
        </authorList>
    </citation>
    <scope>NUCLEOTIDE SEQUENCE [LARGE SCALE GENOMIC DNA]</scope>
    <source>
        <strain evidence="15 16">DSM 22975</strain>
    </source>
</reference>
<dbReference type="InterPro" id="IPR001094">
    <property type="entry name" value="Flavdoxin-like"/>
</dbReference>
<accession>A0A841GD95</accession>
<dbReference type="GO" id="GO:0019344">
    <property type="term" value="P:cysteine biosynthetic process"/>
    <property type="evidence" value="ECO:0007669"/>
    <property type="project" value="UniProtKB-KW"/>
</dbReference>
<dbReference type="GO" id="GO:0050660">
    <property type="term" value="F:flavin adenine dinucleotide binding"/>
    <property type="evidence" value="ECO:0007669"/>
    <property type="project" value="InterPro"/>
</dbReference>
<feature type="binding site" evidence="12">
    <location>
        <begin position="392"/>
        <end position="395"/>
    </location>
    <ligand>
        <name>FAD</name>
        <dbReference type="ChEBI" id="CHEBI:57692"/>
    </ligand>
</feature>
<feature type="domain" description="Flavodoxin-like" evidence="13">
    <location>
        <begin position="70"/>
        <end position="208"/>
    </location>
</feature>
<dbReference type="InterPro" id="IPR008254">
    <property type="entry name" value="Flavodoxin/NO_synth"/>
</dbReference>
<dbReference type="FunFam" id="3.40.50.80:FF:000001">
    <property type="entry name" value="NADPH--cytochrome P450 reductase 1"/>
    <property type="match status" value="1"/>
</dbReference>
<evidence type="ECO:0000256" key="2">
    <source>
        <dbReference type="ARBA" id="ARBA00022605"/>
    </source>
</evidence>
<dbReference type="GO" id="GO:0004783">
    <property type="term" value="F:sulfite reductase (NADPH) activity"/>
    <property type="evidence" value="ECO:0007669"/>
    <property type="project" value="UniProtKB-EC"/>
</dbReference>
<feature type="domain" description="FAD-binding FR-type" evidence="14">
    <location>
        <begin position="240"/>
        <end position="455"/>
    </location>
</feature>
<sequence length="606" mass="64898">MSEKSSLGPLNGPHLTKLAEAVANLSQSELIWASGYLFGLAQGQGGAAGVTTSGTVAATAPAAAQPSGSLTILFGSQTGNAKGVAESVKAQAEARGIPVSLVAMNDYKPKQLKKETHVLIVTSTYGEGEPPEAAADLHAQLKGGKIGKLFGLQYAVLGLGDSSYEFFCQTAKDFDAFFEKAEATRLQDAAILDVDYRDAAASWATAFLDKLASALTAAPAAAAAVGGSAAVAGHSAYDKFNPFTATLSTNQKITGRDSTKDIRHFEINLEGSGITYQPGDALGIWFDNDAVVVAEILSLTGLTGDEQVTVSGKAAALSDALTSQFELTRLHAGFITGLAEISADEQLKALAADKDETRKLAANAQIVDVLKRFPTKLTAEQLVGLLRALSPRLYSIASAQSEVEEEVHLTVGVVRYPQEDGSVRSGGASSFLADRVPEGGDVRVFIEHNDNFRLPANPETPVIMVGPGTGIAPFRSFIQERDAQGAEGKNWLFFGNPHFTQDFLYQVEWQKYVKSGLLTKIDLAFSRDQDKKIYVQDKLKAKGAEVWQWLQDGAHFYVCGDANRMAKDVHEALVNIVAEHGGKSAEQAEEYVNELRRAKRYQRDVY</sequence>
<dbReference type="Gene3D" id="3.40.50.80">
    <property type="entry name" value="Nucleotide-binding domain of ferredoxin-NADP reductase (FNR) module"/>
    <property type="match status" value="1"/>
</dbReference>
<keyword evidence="2 11" id="KW-0028">Amino-acid biosynthesis</keyword>
<dbReference type="Pfam" id="PF00175">
    <property type="entry name" value="NAD_binding_1"/>
    <property type="match status" value="1"/>
</dbReference>
<dbReference type="Pfam" id="PF00258">
    <property type="entry name" value="Flavodoxin_1"/>
    <property type="match status" value="1"/>
</dbReference>
<feature type="binding site" evidence="12">
    <location>
        <begin position="426"/>
        <end position="429"/>
    </location>
    <ligand>
        <name>FAD</name>
        <dbReference type="ChEBI" id="CHEBI:57692"/>
    </ligand>
</feature>
<keyword evidence="7 11" id="KW-0249">Electron transport</keyword>
<evidence type="ECO:0000256" key="1">
    <source>
        <dbReference type="ARBA" id="ARBA00022448"/>
    </source>
</evidence>
<evidence type="ECO:0000259" key="13">
    <source>
        <dbReference type="PROSITE" id="PS50902"/>
    </source>
</evidence>
<protein>
    <recommendedName>
        <fullName evidence="11">Sulfite reductase [NADPH] flavoprotein alpha-component</fullName>
        <shortName evidence="11">SiR-FP</shortName>
        <ecNumber evidence="11">1.8.1.2</ecNumber>
    </recommendedName>
</protein>
<dbReference type="PROSITE" id="PS51384">
    <property type="entry name" value="FAD_FR"/>
    <property type="match status" value="1"/>
</dbReference>
<dbReference type="AlphaFoldDB" id="A0A841GD95"/>
<dbReference type="EC" id="1.8.1.2" evidence="11"/>
<evidence type="ECO:0000256" key="7">
    <source>
        <dbReference type="ARBA" id="ARBA00022982"/>
    </source>
</evidence>
<comment type="cofactor">
    <cofactor evidence="11 12">
        <name>FAD</name>
        <dbReference type="ChEBI" id="CHEBI:57692"/>
    </cofactor>
    <text evidence="11 12">Binds 1 FAD per subunit.</text>
</comment>
<dbReference type="Proteomes" id="UP000585721">
    <property type="component" value="Unassembled WGS sequence"/>
</dbReference>
<comment type="catalytic activity">
    <reaction evidence="10 11">
        <text>hydrogen sulfide + 3 NADP(+) + 3 H2O = sulfite + 3 NADPH + 4 H(+)</text>
        <dbReference type="Rhea" id="RHEA:13801"/>
        <dbReference type="ChEBI" id="CHEBI:15377"/>
        <dbReference type="ChEBI" id="CHEBI:15378"/>
        <dbReference type="ChEBI" id="CHEBI:17359"/>
        <dbReference type="ChEBI" id="CHEBI:29919"/>
        <dbReference type="ChEBI" id="CHEBI:57783"/>
        <dbReference type="ChEBI" id="CHEBI:58349"/>
        <dbReference type="EC" id="1.8.1.2"/>
    </reaction>
</comment>
<keyword evidence="5 11" id="KW-0274">FAD</keyword>
<keyword evidence="3 11" id="KW-0285">Flavoprotein</keyword>
<comment type="caution">
    <text evidence="15">The sequence shown here is derived from an EMBL/GenBank/DDBJ whole genome shotgun (WGS) entry which is preliminary data.</text>
</comment>
<evidence type="ECO:0000259" key="14">
    <source>
        <dbReference type="PROSITE" id="PS51384"/>
    </source>
</evidence>
<dbReference type="PRINTS" id="PR00371">
    <property type="entry name" value="FPNCR"/>
</dbReference>
<dbReference type="CDD" id="cd06199">
    <property type="entry name" value="SiR"/>
    <property type="match status" value="1"/>
</dbReference>
<evidence type="ECO:0000256" key="12">
    <source>
        <dbReference type="PIRSR" id="PIRSR000207-1"/>
    </source>
</evidence>
<evidence type="ECO:0000313" key="15">
    <source>
        <dbReference type="EMBL" id="MBB6055577.1"/>
    </source>
</evidence>
<dbReference type="SUPFAM" id="SSF52343">
    <property type="entry name" value="Ferredoxin reductase-like, C-terminal NADP-linked domain"/>
    <property type="match status" value="1"/>
</dbReference>
<feature type="binding site" evidence="12">
    <location>
        <begin position="123"/>
        <end position="126"/>
    </location>
    <ligand>
        <name>FMN</name>
        <dbReference type="ChEBI" id="CHEBI:58210"/>
    </ligand>
</feature>
<keyword evidence="16" id="KW-1185">Reference proteome</keyword>
<evidence type="ECO:0000256" key="9">
    <source>
        <dbReference type="ARBA" id="ARBA00023192"/>
    </source>
</evidence>
<dbReference type="InterPro" id="IPR023173">
    <property type="entry name" value="NADPH_Cyt_P450_Rdtase_alpha"/>
</dbReference>
<dbReference type="SUPFAM" id="SSF52218">
    <property type="entry name" value="Flavoproteins"/>
    <property type="match status" value="1"/>
</dbReference>
<dbReference type="InterPro" id="IPR001709">
    <property type="entry name" value="Flavoprot_Pyr_Nucl_cyt_Rdtase"/>
</dbReference>
<feature type="binding site" evidence="12">
    <location>
        <position position="568"/>
    </location>
    <ligand>
        <name>NADP(+)</name>
        <dbReference type="ChEBI" id="CHEBI:58349"/>
    </ligand>
</feature>
<dbReference type="GO" id="GO:0005829">
    <property type="term" value="C:cytosol"/>
    <property type="evidence" value="ECO:0007669"/>
    <property type="project" value="TreeGrafter"/>
</dbReference>
<feature type="binding site" evidence="12">
    <location>
        <position position="362"/>
    </location>
    <ligand>
        <name>FAD</name>
        <dbReference type="ChEBI" id="CHEBI:57692"/>
    </ligand>
</feature>
<dbReference type="InterPro" id="IPR010199">
    <property type="entry name" value="CysJ"/>
</dbReference>
<feature type="binding site" evidence="12">
    <location>
        <begin position="532"/>
        <end position="536"/>
    </location>
    <ligand>
        <name>NADP(+)</name>
        <dbReference type="ChEBI" id="CHEBI:58349"/>
    </ligand>
</feature>
<dbReference type="InterPro" id="IPR017927">
    <property type="entry name" value="FAD-bd_FR_type"/>
</dbReference>
<dbReference type="InterPro" id="IPR001433">
    <property type="entry name" value="OxRdtase_FAD/NAD-bd"/>
</dbReference>
<dbReference type="PROSITE" id="PS50902">
    <property type="entry name" value="FLAVODOXIN_LIKE"/>
    <property type="match status" value="1"/>
</dbReference>
<evidence type="ECO:0000256" key="10">
    <source>
        <dbReference type="ARBA" id="ARBA00052219"/>
    </source>
</evidence>
<dbReference type="GO" id="GO:0070814">
    <property type="term" value="P:hydrogen sulfide biosynthetic process"/>
    <property type="evidence" value="ECO:0007669"/>
    <property type="project" value="UniProtKB-UniPathway"/>
</dbReference>
<feature type="binding site" evidence="12">
    <location>
        <position position="416"/>
    </location>
    <ligand>
        <name>FAD</name>
        <dbReference type="ChEBI" id="CHEBI:57692"/>
    </ligand>
</feature>
<dbReference type="Gene3D" id="1.20.990.10">
    <property type="entry name" value="NADPH-cytochrome p450 Reductase, Chain A, domain 3"/>
    <property type="match status" value="1"/>
</dbReference>
<feature type="binding site" evidence="12">
    <location>
        <position position="328"/>
    </location>
    <ligand>
        <name>FAD</name>
        <dbReference type="ChEBI" id="CHEBI:57692"/>
    </ligand>
</feature>
<dbReference type="EMBL" id="JACHGR010000004">
    <property type="protein sequence ID" value="MBB6055577.1"/>
    <property type="molecule type" value="Genomic_DNA"/>
</dbReference>
<evidence type="ECO:0000256" key="5">
    <source>
        <dbReference type="ARBA" id="ARBA00022827"/>
    </source>
</evidence>
<dbReference type="NCBIfam" id="TIGR01931">
    <property type="entry name" value="cysJ"/>
    <property type="match status" value="1"/>
</dbReference>
<comment type="subunit">
    <text evidence="11">Alpha(8)-beta(8). The alpha component is a flavoprotein, the beta component is a hemoprotein.</text>
</comment>
<feature type="binding site" evidence="12">
    <location>
        <position position="606"/>
    </location>
    <ligand>
        <name>FAD</name>
        <dbReference type="ChEBI" id="CHEBI:57692"/>
    </ligand>
</feature>
<evidence type="ECO:0000256" key="3">
    <source>
        <dbReference type="ARBA" id="ARBA00022630"/>
    </source>
</evidence>
<keyword evidence="9 11" id="KW-0198">Cysteine biosynthesis</keyword>
<feature type="binding site" evidence="12">
    <location>
        <begin position="410"/>
        <end position="412"/>
    </location>
    <ligand>
        <name>FAD</name>
        <dbReference type="ChEBI" id="CHEBI:57692"/>
    </ligand>
</feature>
<dbReference type="UniPathway" id="UPA00140">
    <property type="reaction ID" value="UER00207"/>
</dbReference>
<comment type="cofactor">
    <cofactor evidence="11 12">
        <name>FMN</name>
        <dbReference type="ChEBI" id="CHEBI:58210"/>
    </cofactor>
    <text evidence="11 12">Binds 1 FMN per subunit.</text>
</comment>
<name>A0A841GD95_9GAMM</name>
<evidence type="ECO:0000256" key="6">
    <source>
        <dbReference type="ARBA" id="ARBA00022857"/>
    </source>
</evidence>
<dbReference type="PIRSF" id="PIRSF000207">
    <property type="entry name" value="SiR-FP_CysJ"/>
    <property type="match status" value="1"/>
</dbReference>
<comment type="function">
    <text evidence="11">Component of the sulfite reductase complex that catalyzes the 6-electron reduction of sulfite to sulfide. This is one of several activities required for the biosynthesis of L-cysteine from sulfate. The flavoprotein component catalyzes the electron flow from NADPH -&gt; FAD -&gt; FMN to the hemoprotein component.</text>
</comment>
<dbReference type="Pfam" id="PF00667">
    <property type="entry name" value="FAD_binding_1"/>
    <property type="match status" value="1"/>
</dbReference>
<dbReference type="GO" id="GO:0010181">
    <property type="term" value="F:FMN binding"/>
    <property type="evidence" value="ECO:0007669"/>
    <property type="project" value="InterPro"/>
</dbReference>
<comment type="pathway">
    <text evidence="11">Sulfur metabolism; hydrogen sulfide biosynthesis; hydrogen sulfide from sulfite (NADPH route): step 1/1.</text>
</comment>
<proteinExistence type="predicted"/>
<dbReference type="Gene3D" id="2.40.30.10">
    <property type="entry name" value="Translation factors"/>
    <property type="match status" value="1"/>
</dbReference>
<dbReference type="SUPFAM" id="SSF63380">
    <property type="entry name" value="Riboflavin synthase domain-like"/>
    <property type="match status" value="1"/>
</dbReference>
<organism evidence="15 16">
    <name type="scientific">Tolumonas osonensis</name>
    <dbReference type="NCBI Taxonomy" id="675874"/>
    <lineage>
        <taxon>Bacteria</taxon>
        <taxon>Pseudomonadati</taxon>
        <taxon>Pseudomonadota</taxon>
        <taxon>Gammaproteobacteria</taxon>
        <taxon>Aeromonadales</taxon>
        <taxon>Aeromonadaceae</taxon>
        <taxon>Tolumonas</taxon>
    </lineage>
</organism>
<dbReference type="RefSeq" id="WP_188026347.1">
    <property type="nucleotide sequence ID" value="NZ_JACHGR010000004.1"/>
</dbReference>
<gene>
    <name evidence="15" type="ORF">HNR75_001483</name>
</gene>
<feature type="binding site" evidence="12">
    <location>
        <begin position="159"/>
        <end position="168"/>
    </location>
    <ligand>
        <name>FMN</name>
        <dbReference type="ChEBI" id="CHEBI:58210"/>
    </ligand>
</feature>
<keyword evidence="4 11" id="KW-0288">FMN</keyword>
<dbReference type="InterPro" id="IPR039261">
    <property type="entry name" value="FNR_nucleotide-bd"/>
</dbReference>
<dbReference type="InterPro" id="IPR003097">
    <property type="entry name" value="CysJ-like_FAD-binding"/>
</dbReference>
<feature type="binding site" evidence="12">
    <location>
        <begin position="76"/>
        <end position="81"/>
    </location>
    <ligand>
        <name>FMN</name>
        <dbReference type="ChEBI" id="CHEBI:58210"/>
    </ligand>
</feature>
<keyword evidence="6 11" id="KW-0521">NADP</keyword>
<keyword evidence="1 11" id="KW-0813">Transport</keyword>
<evidence type="ECO:0000256" key="4">
    <source>
        <dbReference type="ARBA" id="ARBA00022643"/>
    </source>
</evidence>
<dbReference type="PANTHER" id="PTHR19384">
    <property type="entry name" value="NITRIC OXIDE SYNTHASE-RELATED"/>
    <property type="match status" value="1"/>
</dbReference>
<evidence type="ECO:0000313" key="16">
    <source>
        <dbReference type="Proteomes" id="UP000585721"/>
    </source>
</evidence>
<dbReference type="InterPro" id="IPR017938">
    <property type="entry name" value="Riboflavin_synthase-like_b-brl"/>
</dbReference>